<evidence type="ECO:0000313" key="4">
    <source>
        <dbReference type="Proteomes" id="UP000663722"/>
    </source>
</evidence>
<feature type="compositionally biased region" description="Polar residues" evidence="1">
    <location>
        <begin position="1"/>
        <end position="11"/>
    </location>
</feature>
<dbReference type="Pfam" id="PF01476">
    <property type="entry name" value="LysM"/>
    <property type="match status" value="3"/>
</dbReference>
<dbReference type="InterPro" id="IPR018392">
    <property type="entry name" value="LysM"/>
</dbReference>
<accession>A0A975GL71</accession>
<evidence type="ECO:0000259" key="2">
    <source>
        <dbReference type="PROSITE" id="PS51782"/>
    </source>
</evidence>
<dbReference type="EMBL" id="CP061800">
    <property type="protein sequence ID" value="QTA85349.1"/>
    <property type="molecule type" value="Genomic_DNA"/>
</dbReference>
<feature type="domain" description="LysM" evidence="2">
    <location>
        <begin position="554"/>
        <end position="598"/>
    </location>
</feature>
<feature type="domain" description="LysM" evidence="2">
    <location>
        <begin position="434"/>
        <end position="478"/>
    </location>
</feature>
<dbReference type="CDD" id="cd00118">
    <property type="entry name" value="LysM"/>
    <property type="match status" value="3"/>
</dbReference>
<proteinExistence type="predicted"/>
<feature type="domain" description="LysM" evidence="2">
    <location>
        <begin position="496"/>
        <end position="539"/>
    </location>
</feature>
<dbReference type="Gene3D" id="3.10.350.10">
    <property type="entry name" value="LysM domain"/>
    <property type="match status" value="3"/>
</dbReference>
<feature type="compositionally biased region" description="Basic and acidic residues" evidence="1">
    <location>
        <begin position="43"/>
        <end position="55"/>
    </location>
</feature>
<reference evidence="3" key="1">
    <citation type="journal article" date="2021" name="Microb. Physiol.">
        <title>Proteogenomic Insights into the Physiology of Marine, Sulfate-Reducing, Filamentous Desulfonema limicola and Desulfonema magnum.</title>
        <authorList>
            <person name="Schnaars V."/>
            <person name="Wohlbrand L."/>
            <person name="Scheve S."/>
            <person name="Hinrichs C."/>
            <person name="Reinhardt R."/>
            <person name="Rabus R."/>
        </authorList>
    </citation>
    <scope>NUCLEOTIDE SEQUENCE</scope>
    <source>
        <strain evidence="3">4be13</strain>
    </source>
</reference>
<dbReference type="InterPro" id="IPR036779">
    <property type="entry name" value="LysM_dom_sf"/>
</dbReference>
<dbReference type="SUPFAM" id="SSF53955">
    <property type="entry name" value="Lysozyme-like"/>
    <property type="match status" value="1"/>
</dbReference>
<dbReference type="PROSITE" id="PS51782">
    <property type="entry name" value="LYSM"/>
    <property type="match status" value="3"/>
</dbReference>
<sequence>MKPVHTVSSSVSEKKINNREHTSSDSAEIISDCESEEPIEPESLEKSDDIKKTEAENEAEAYDNPPPNGILDEALDFCEAAQDLWEKGELDNALDALDQAYSLIIEVDTDDNPKLIQQKEDLRFMISKRILEIYASRHIVVNGKHNAIPMIMNKYVQAEIDSFTSNGKCKSNDFFLKAYRRSGKYRPYIVEELKKAGLPTDLSWLPLIESGFNVYALSPARALGLWQFIQSTGAKFGLKRDRYIDERLNPEKATKAAVAYLKELHQMFGDWTTVLAAYNCGEGRVLRVIREQNLNYLDNFWDLYERLPRETARYVPRFLATLHIVNNPEKYGLSSVTSCSPLEYETMTISKQVHLKDVAKIIGTSQESLRELNPELRYNIVPSPQYSLRIPSRTGDILLSRIDEIPVVSSPAKQKKKRAVRYHPAKQKKKRVVKYHKVRKGETLSNIAKRYRIRVKDIRRVNRINKRGYIVAGKMLKIPTKYTSKKSGKGKSKRISKHRVKRGDSLWNIASRYHTTTKKIRCLNNLPNSKLHIGQVLKIPGRYKSSGKKARDLRTYRVKRGDIPREIARRYNMPLDRFLRVNHLTQRSKIYPGQKLYVD</sequence>
<dbReference type="RefSeq" id="WP_207681443.1">
    <property type="nucleotide sequence ID" value="NZ_CP061800.1"/>
</dbReference>
<dbReference type="Proteomes" id="UP000663722">
    <property type="component" value="Chromosome"/>
</dbReference>
<feature type="compositionally biased region" description="Basic and acidic residues" evidence="1">
    <location>
        <begin position="12"/>
        <end position="23"/>
    </location>
</feature>
<dbReference type="CDD" id="cd16894">
    <property type="entry name" value="MltD-like"/>
    <property type="match status" value="1"/>
</dbReference>
<dbReference type="InterPro" id="IPR023346">
    <property type="entry name" value="Lysozyme-like_dom_sf"/>
</dbReference>
<dbReference type="InterPro" id="IPR008258">
    <property type="entry name" value="Transglycosylase_SLT_dom_1"/>
</dbReference>
<feature type="region of interest" description="Disordered" evidence="1">
    <location>
        <begin position="1"/>
        <end position="68"/>
    </location>
</feature>
<gene>
    <name evidence="3" type="ORF">dnm_013540</name>
</gene>
<organism evidence="3 4">
    <name type="scientific">Desulfonema magnum</name>
    <dbReference type="NCBI Taxonomy" id="45655"/>
    <lineage>
        <taxon>Bacteria</taxon>
        <taxon>Pseudomonadati</taxon>
        <taxon>Thermodesulfobacteriota</taxon>
        <taxon>Desulfobacteria</taxon>
        <taxon>Desulfobacterales</taxon>
        <taxon>Desulfococcaceae</taxon>
        <taxon>Desulfonema</taxon>
    </lineage>
</organism>
<dbReference type="KEGG" id="dmm:dnm_013540"/>
<dbReference type="PANTHER" id="PTHR33734:SF22">
    <property type="entry name" value="MEMBRANE-BOUND LYTIC MUREIN TRANSGLYCOSYLASE D"/>
    <property type="match status" value="1"/>
</dbReference>
<dbReference type="AlphaFoldDB" id="A0A975GL71"/>
<dbReference type="GO" id="GO:0008932">
    <property type="term" value="F:lytic endotransglycosylase activity"/>
    <property type="evidence" value="ECO:0007669"/>
    <property type="project" value="TreeGrafter"/>
</dbReference>
<dbReference type="PANTHER" id="PTHR33734">
    <property type="entry name" value="LYSM DOMAIN-CONTAINING GPI-ANCHORED PROTEIN 2"/>
    <property type="match status" value="1"/>
</dbReference>
<dbReference type="Pfam" id="PF01464">
    <property type="entry name" value="SLT"/>
    <property type="match status" value="1"/>
</dbReference>
<name>A0A975GL71_9BACT</name>
<dbReference type="SMART" id="SM00257">
    <property type="entry name" value="LysM"/>
    <property type="match status" value="3"/>
</dbReference>
<dbReference type="SUPFAM" id="SSF54106">
    <property type="entry name" value="LysM domain"/>
    <property type="match status" value="3"/>
</dbReference>
<feature type="compositionally biased region" description="Acidic residues" evidence="1">
    <location>
        <begin position="31"/>
        <end position="42"/>
    </location>
</feature>
<keyword evidence="4" id="KW-1185">Reference proteome</keyword>
<dbReference type="Gene3D" id="1.10.530.10">
    <property type="match status" value="1"/>
</dbReference>
<evidence type="ECO:0000256" key="1">
    <source>
        <dbReference type="SAM" id="MobiDB-lite"/>
    </source>
</evidence>
<protein>
    <submittedName>
        <fullName evidence="3">LysM motif-containing protein</fullName>
    </submittedName>
</protein>
<evidence type="ECO:0000313" key="3">
    <source>
        <dbReference type="EMBL" id="QTA85349.1"/>
    </source>
</evidence>